<keyword evidence="2" id="KW-1185">Reference proteome</keyword>
<dbReference type="CDD" id="cd04647">
    <property type="entry name" value="LbH_MAT_like"/>
    <property type="match status" value="1"/>
</dbReference>
<reference evidence="1 2" key="1">
    <citation type="submission" date="2023-10" db="EMBL/GenBank/DDBJ databases">
        <title>Two novel species belonging to the OM43/NOR5 clade.</title>
        <authorList>
            <person name="Park M."/>
        </authorList>
    </citation>
    <scope>NUCLEOTIDE SEQUENCE [LARGE SCALE GENOMIC DNA]</scope>
    <source>
        <strain evidence="1 2">IMCC45268</strain>
    </source>
</reference>
<dbReference type="SUPFAM" id="SSF51161">
    <property type="entry name" value="Trimeric LpxA-like enzymes"/>
    <property type="match status" value="1"/>
</dbReference>
<dbReference type="Proteomes" id="UP001626549">
    <property type="component" value="Chromosome"/>
</dbReference>
<organism evidence="1 2">
    <name type="scientific">Congregibacter brevis</name>
    <dbReference type="NCBI Taxonomy" id="3081201"/>
    <lineage>
        <taxon>Bacteria</taxon>
        <taxon>Pseudomonadati</taxon>
        <taxon>Pseudomonadota</taxon>
        <taxon>Gammaproteobacteria</taxon>
        <taxon>Cellvibrionales</taxon>
        <taxon>Halieaceae</taxon>
        <taxon>Congregibacter</taxon>
    </lineage>
</organism>
<evidence type="ECO:0000313" key="2">
    <source>
        <dbReference type="Proteomes" id="UP001626549"/>
    </source>
</evidence>
<accession>A0ABZ0IFJ7</accession>
<sequence length="221" mass="23141">MVETKPDASNMPEKLIIKSSLKKLARGGAVLVVAPLIICDALARTLHPEGTFSGTSQLLSLFPGKAGSYLRVAFYRFAMQSCAADCFIGFGTVFSQRNTTIGRAVYIGPQCNIGACSIGEDSLIASGVHIMSGSDQHHFDSVDVPIQEQGGEYAAVNVGVDCWIGNGALVMASVEDKTIVGAGAVVSRSLPPLSIAVGNPARIVKSRIQSPVCDSSPNNRT</sequence>
<dbReference type="PANTHER" id="PTHR23416">
    <property type="entry name" value="SIALIC ACID SYNTHASE-RELATED"/>
    <property type="match status" value="1"/>
</dbReference>
<protein>
    <submittedName>
        <fullName evidence="1">Acyltransferase</fullName>
        <ecNumber evidence="1">2.3.1.-</ecNumber>
    </submittedName>
</protein>
<dbReference type="InterPro" id="IPR011004">
    <property type="entry name" value="Trimer_LpxA-like_sf"/>
</dbReference>
<name>A0ABZ0IFJ7_9GAMM</name>
<dbReference type="EMBL" id="CP136865">
    <property type="protein sequence ID" value="WOJ98302.1"/>
    <property type="molecule type" value="Genomic_DNA"/>
</dbReference>
<keyword evidence="1" id="KW-0808">Transferase</keyword>
<dbReference type="GO" id="GO:0016746">
    <property type="term" value="F:acyltransferase activity"/>
    <property type="evidence" value="ECO:0007669"/>
    <property type="project" value="UniProtKB-KW"/>
</dbReference>
<keyword evidence="1" id="KW-0012">Acyltransferase</keyword>
<dbReference type="Gene3D" id="2.160.10.10">
    <property type="entry name" value="Hexapeptide repeat proteins"/>
    <property type="match status" value="1"/>
</dbReference>
<dbReference type="EC" id="2.3.1.-" evidence="1"/>
<proteinExistence type="predicted"/>
<dbReference type="InterPro" id="IPR051159">
    <property type="entry name" value="Hexapeptide_acetyltransf"/>
</dbReference>
<evidence type="ECO:0000313" key="1">
    <source>
        <dbReference type="EMBL" id="WOJ98302.1"/>
    </source>
</evidence>
<dbReference type="RefSeq" id="WP_407329613.1">
    <property type="nucleotide sequence ID" value="NZ_CP136865.1"/>
</dbReference>
<gene>
    <name evidence="1" type="ORF">R0137_06955</name>
</gene>